<sequence>MFIGGVTSMASNKDKDKKKASREASRELSKKTKSAKKALKQLKKEKKAAESLIDYCRSLSTYLTEQAAIEVSNDELLAELAEEKLLKDFYSSSECADAFAAYRSRFAEEQNARCDAAEQPVLDPVEAEYEKTEPENTGY</sequence>
<dbReference type="AlphaFoldDB" id="A0AAX0Q7M8"/>
<proteinExistence type="predicted"/>
<dbReference type="Proteomes" id="UP000243820">
    <property type="component" value="Unassembled WGS sequence"/>
</dbReference>
<feature type="compositionally biased region" description="Basic and acidic residues" evidence="1">
    <location>
        <begin position="128"/>
        <end position="139"/>
    </location>
</feature>
<evidence type="ECO:0000313" key="3">
    <source>
        <dbReference type="Proteomes" id="UP000243820"/>
    </source>
</evidence>
<gene>
    <name evidence="2" type="ORF">ASJ83_01970</name>
</gene>
<comment type="caution">
    <text evidence="2">The sequence shown here is derived from an EMBL/GenBank/DDBJ whole genome shotgun (WGS) entry which is preliminary data.</text>
</comment>
<evidence type="ECO:0000313" key="2">
    <source>
        <dbReference type="EMBL" id="PAV09155.1"/>
    </source>
</evidence>
<name>A0AAX0Q7M8_9EURY</name>
<evidence type="ECO:0000256" key="1">
    <source>
        <dbReference type="SAM" id="MobiDB-lite"/>
    </source>
</evidence>
<keyword evidence="3" id="KW-1185">Reference proteome</keyword>
<dbReference type="EMBL" id="LMVO01000023">
    <property type="protein sequence ID" value="PAV09155.1"/>
    <property type="molecule type" value="Genomic_DNA"/>
</dbReference>
<reference evidence="2 3" key="1">
    <citation type="journal article" date="2017" name="BMC Genomics">
        <title>Genomic analysis of methanogenic archaea reveals a shift towards energy conservation.</title>
        <authorList>
            <person name="Gilmore S.P."/>
            <person name="Henske J.K."/>
            <person name="Sexton J.A."/>
            <person name="Solomon K.V."/>
            <person name="Seppala S."/>
            <person name="Yoo J.I."/>
            <person name="Huyett L.M."/>
            <person name="Pressman A."/>
            <person name="Cogan J.Z."/>
            <person name="Kivenson V."/>
            <person name="Peng X."/>
            <person name="Tan Y."/>
            <person name="Valentine D.L."/>
            <person name="O'Malley M.A."/>
        </authorList>
    </citation>
    <scope>NUCLEOTIDE SEQUENCE [LARGE SCALE GENOMIC DNA]</scope>
    <source>
        <strain evidence="2 3">XII</strain>
    </source>
</reference>
<feature type="region of interest" description="Disordered" evidence="1">
    <location>
        <begin position="115"/>
        <end position="139"/>
    </location>
</feature>
<feature type="compositionally biased region" description="Basic and acidic residues" evidence="1">
    <location>
        <begin position="12"/>
        <end position="30"/>
    </location>
</feature>
<protein>
    <submittedName>
        <fullName evidence="2">Uncharacterized protein</fullName>
    </submittedName>
</protein>
<organism evidence="2 3">
    <name type="scientific">Methanocorpusculum parvum</name>
    <dbReference type="NCBI Taxonomy" id="2193"/>
    <lineage>
        <taxon>Archaea</taxon>
        <taxon>Methanobacteriati</taxon>
        <taxon>Methanobacteriota</taxon>
        <taxon>Stenosarchaea group</taxon>
        <taxon>Methanomicrobia</taxon>
        <taxon>Methanomicrobiales</taxon>
        <taxon>Methanocorpusculaceae</taxon>
        <taxon>Methanocorpusculum</taxon>
    </lineage>
</organism>
<accession>A0AAX0Q7M8</accession>
<feature type="region of interest" description="Disordered" evidence="1">
    <location>
        <begin position="1"/>
        <end position="38"/>
    </location>
</feature>